<dbReference type="AlphaFoldDB" id="A0A8J2VLM6"/>
<protein>
    <recommendedName>
        <fullName evidence="1">Glyoxalase-like domain-containing protein</fullName>
    </recommendedName>
</protein>
<reference evidence="2" key="2">
    <citation type="submission" date="2020-09" db="EMBL/GenBank/DDBJ databases">
        <authorList>
            <person name="Sun Q."/>
            <person name="Sedlacek I."/>
        </authorList>
    </citation>
    <scope>NUCLEOTIDE SEQUENCE</scope>
    <source>
        <strain evidence="2">CCM 7684</strain>
    </source>
</reference>
<evidence type="ECO:0000313" key="2">
    <source>
        <dbReference type="EMBL" id="GGE31216.1"/>
    </source>
</evidence>
<evidence type="ECO:0000259" key="1">
    <source>
        <dbReference type="Pfam" id="PF13468"/>
    </source>
</evidence>
<sequence>MGASSLETGAAYLREHLGANIPRGGKHSDMGTHNCVMRVGTGLFLELLSVDPEAAPPARPRWFGMDDPRQVARMTMQPRPVGWVVQTEDIEQARRSCPVDPGPIVSMSRGSRSWLITLPDSGKSPFDGLFPAFIQWPEGPHPSAAMSAPGPALSR</sequence>
<dbReference type="EMBL" id="BMCP01000001">
    <property type="protein sequence ID" value="GGE31216.1"/>
    <property type="molecule type" value="Genomic_DNA"/>
</dbReference>
<feature type="domain" description="Glyoxalase-like" evidence="1">
    <location>
        <begin position="3"/>
        <end position="148"/>
    </location>
</feature>
<comment type="caution">
    <text evidence="2">The sequence shown here is derived from an EMBL/GenBank/DDBJ whole genome shotgun (WGS) entry which is preliminary data.</text>
</comment>
<dbReference type="Proteomes" id="UP000602745">
    <property type="component" value="Unassembled WGS sequence"/>
</dbReference>
<name>A0A8J2VLM6_9RHOB</name>
<reference evidence="2" key="1">
    <citation type="journal article" date="2014" name="Int. J. Syst. Evol. Microbiol.">
        <title>Complete genome sequence of Corynebacterium casei LMG S-19264T (=DSM 44701T), isolated from a smear-ripened cheese.</title>
        <authorList>
            <consortium name="US DOE Joint Genome Institute (JGI-PGF)"/>
            <person name="Walter F."/>
            <person name="Albersmeier A."/>
            <person name="Kalinowski J."/>
            <person name="Ruckert C."/>
        </authorList>
    </citation>
    <scope>NUCLEOTIDE SEQUENCE</scope>
    <source>
        <strain evidence="2">CCM 7684</strain>
    </source>
</reference>
<dbReference type="Pfam" id="PF13468">
    <property type="entry name" value="Glyoxalase_3"/>
    <property type="match status" value="1"/>
</dbReference>
<evidence type="ECO:0000313" key="3">
    <source>
        <dbReference type="Proteomes" id="UP000602745"/>
    </source>
</evidence>
<dbReference type="InterPro" id="IPR029068">
    <property type="entry name" value="Glyas_Bleomycin-R_OHBP_Dase"/>
</dbReference>
<dbReference type="Gene3D" id="3.10.180.10">
    <property type="entry name" value="2,3-Dihydroxybiphenyl 1,2-Dioxygenase, domain 1"/>
    <property type="match status" value="1"/>
</dbReference>
<organism evidence="2 3">
    <name type="scientific">Agaricicola taiwanensis</name>
    <dbReference type="NCBI Taxonomy" id="591372"/>
    <lineage>
        <taxon>Bacteria</taxon>
        <taxon>Pseudomonadati</taxon>
        <taxon>Pseudomonadota</taxon>
        <taxon>Alphaproteobacteria</taxon>
        <taxon>Rhodobacterales</taxon>
        <taxon>Paracoccaceae</taxon>
        <taxon>Agaricicola</taxon>
    </lineage>
</organism>
<proteinExistence type="predicted"/>
<dbReference type="InterPro" id="IPR025870">
    <property type="entry name" value="Glyoxalase-like_dom"/>
</dbReference>
<accession>A0A8J2VLM6</accession>
<keyword evidence="3" id="KW-1185">Reference proteome</keyword>
<gene>
    <name evidence="2" type="ORF">GCM10007276_05510</name>
</gene>